<feature type="region of interest" description="Disordered" evidence="1">
    <location>
        <begin position="246"/>
        <end position="266"/>
    </location>
</feature>
<organism evidence="2 3">
    <name type="scientific">Priapulus caudatus</name>
    <name type="common">Priapulid worm</name>
    <dbReference type="NCBI Taxonomy" id="37621"/>
    <lineage>
        <taxon>Eukaryota</taxon>
        <taxon>Metazoa</taxon>
        <taxon>Ecdysozoa</taxon>
        <taxon>Scalidophora</taxon>
        <taxon>Priapulida</taxon>
        <taxon>Priapulimorpha</taxon>
        <taxon>Priapulimorphida</taxon>
        <taxon>Priapulidae</taxon>
        <taxon>Priapulus</taxon>
    </lineage>
</organism>
<reference evidence="3" key="1">
    <citation type="submission" date="2025-08" db="UniProtKB">
        <authorList>
            <consortium name="RefSeq"/>
        </authorList>
    </citation>
    <scope>IDENTIFICATION</scope>
</reference>
<sequence>MDVINKIFPLHSAWATAIEQIPLKTGVDGTGMIYGEEKSGKTSLLFQYAVTCASHGQNILFICKEKLATMPFPVHGMPAPQHELLKLVKIMYMSSAVDLIQHLASIHKSPVSPAVLVIDDLDFFARQFKTDTDSQSFSRLCAALVDSGKFMAHRNKTRCQVLVSASDLNKQQVDTARQFFKSLWMTEDVNYKKYLYRLHLDLGFDQSTPLEERGNTMRWLFFKYYIQNEKLFLDCMVSEQLPGAATSRSKAKTKASSSATQKQQEVNPVAAMAGSTNVYTPNSQTVSVTYAPQNEGDAIVYIPQREAAPMAYTQQQDQGTTIAYVTSRDGVAVTYAPTMREGTSVVFVQKTDMMGDQATYIPMAMPR</sequence>
<gene>
    <name evidence="3" type="primary">LOC106805598</name>
</gene>
<dbReference type="Gene3D" id="3.40.50.300">
    <property type="entry name" value="P-loop containing nucleotide triphosphate hydrolases"/>
    <property type="match status" value="1"/>
</dbReference>
<evidence type="ECO:0000256" key="1">
    <source>
        <dbReference type="SAM" id="MobiDB-lite"/>
    </source>
</evidence>
<dbReference type="InterPro" id="IPR027417">
    <property type="entry name" value="P-loop_NTPase"/>
</dbReference>
<evidence type="ECO:0000313" key="2">
    <source>
        <dbReference type="Proteomes" id="UP000695022"/>
    </source>
</evidence>
<dbReference type="RefSeq" id="XP_014662745.1">
    <property type="nucleotide sequence ID" value="XM_014807259.1"/>
</dbReference>
<dbReference type="GeneID" id="106805598"/>
<proteinExistence type="predicted"/>
<name>A0ABM1DS24_PRICU</name>
<accession>A0ABM1DS24</accession>
<dbReference type="Proteomes" id="UP000695022">
    <property type="component" value="Unplaced"/>
</dbReference>
<dbReference type="SUPFAM" id="SSF52540">
    <property type="entry name" value="P-loop containing nucleoside triphosphate hydrolases"/>
    <property type="match status" value="1"/>
</dbReference>
<keyword evidence="2" id="KW-1185">Reference proteome</keyword>
<protein>
    <submittedName>
        <fullName evidence="3">Uncharacterized protein LOC106805598</fullName>
    </submittedName>
</protein>
<dbReference type="PANTHER" id="PTHR28653">
    <property type="match status" value="1"/>
</dbReference>
<dbReference type="PANTHER" id="PTHR28653:SF1">
    <property type="entry name" value="ATPASE SWSAP1"/>
    <property type="match status" value="1"/>
</dbReference>
<feature type="compositionally biased region" description="Low complexity" evidence="1">
    <location>
        <begin position="246"/>
        <end position="264"/>
    </location>
</feature>
<evidence type="ECO:0000313" key="3">
    <source>
        <dbReference type="RefSeq" id="XP_014662745.1"/>
    </source>
</evidence>